<accession>A0A1T1AWT9</accession>
<keyword evidence="4" id="KW-1185">Reference proteome</keyword>
<comment type="caution">
    <text evidence="3">The sequence shown here is derived from an EMBL/GenBank/DDBJ whole genome shotgun (WGS) entry which is preliminary data.</text>
</comment>
<dbReference type="STRING" id="28066.RF819_19400"/>
<dbReference type="InterPro" id="IPR019734">
    <property type="entry name" value="TPR_rpt"/>
</dbReference>
<evidence type="ECO:0008006" key="5">
    <source>
        <dbReference type="Google" id="ProtNLM"/>
    </source>
</evidence>
<dbReference type="SUPFAM" id="SSF48452">
    <property type="entry name" value="TPR-like"/>
    <property type="match status" value="2"/>
</dbReference>
<dbReference type="Proteomes" id="UP000190750">
    <property type="component" value="Unassembled WGS sequence"/>
</dbReference>
<dbReference type="SMART" id="SM00028">
    <property type="entry name" value="TPR"/>
    <property type="match status" value="5"/>
</dbReference>
<keyword evidence="2" id="KW-0732">Signal</keyword>
<dbReference type="OrthoDB" id="9766710at2"/>
<evidence type="ECO:0000313" key="4">
    <source>
        <dbReference type="Proteomes" id="UP000190750"/>
    </source>
</evidence>
<proteinExistence type="predicted"/>
<dbReference type="Pfam" id="PF13432">
    <property type="entry name" value="TPR_16"/>
    <property type="match status" value="2"/>
</dbReference>
<evidence type="ECO:0000256" key="2">
    <source>
        <dbReference type="SAM" id="SignalP"/>
    </source>
</evidence>
<keyword evidence="1" id="KW-0802">TPR repeat</keyword>
<reference evidence="3 4" key="1">
    <citation type="submission" date="2017-01" db="EMBL/GenBank/DDBJ databases">
        <title>Genome sequencing of Rhodoferax fermentans JCM 7819.</title>
        <authorList>
            <person name="Kim Y.J."/>
            <person name="Farh M.E.-A."/>
            <person name="Yang D.-C."/>
        </authorList>
    </citation>
    <scope>NUCLEOTIDE SEQUENCE [LARGE SCALE GENOMIC DNA]</scope>
    <source>
        <strain evidence="3 4">JCM 7819</strain>
    </source>
</reference>
<feature type="chain" id="PRO_5013363654" description="Tetratricopeptide repeat protein" evidence="2">
    <location>
        <begin position="21"/>
        <end position="576"/>
    </location>
</feature>
<name>A0A1T1AWT9_RHOFE</name>
<evidence type="ECO:0000313" key="3">
    <source>
        <dbReference type="EMBL" id="OOV08570.1"/>
    </source>
</evidence>
<dbReference type="PANTHER" id="PTHR12558:SF33">
    <property type="entry name" value="BLL7664 PROTEIN"/>
    <property type="match status" value="1"/>
</dbReference>
<dbReference type="InterPro" id="IPR011990">
    <property type="entry name" value="TPR-like_helical_dom_sf"/>
</dbReference>
<dbReference type="Gene3D" id="1.25.40.10">
    <property type="entry name" value="Tetratricopeptide repeat domain"/>
    <property type="match status" value="2"/>
</dbReference>
<dbReference type="Pfam" id="PF14559">
    <property type="entry name" value="TPR_19"/>
    <property type="match status" value="1"/>
</dbReference>
<dbReference type="PANTHER" id="PTHR12558">
    <property type="entry name" value="CELL DIVISION CYCLE 16,23,27"/>
    <property type="match status" value="1"/>
</dbReference>
<dbReference type="PROSITE" id="PS50005">
    <property type="entry name" value="TPR"/>
    <property type="match status" value="1"/>
</dbReference>
<gene>
    <name evidence="3" type="ORF">RF819_19400</name>
</gene>
<evidence type="ECO:0000256" key="1">
    <source>
        <dbReference type="PROSITE-ProRule" id="PRU00339"/>
    </source>
</evidence>
<protein>
    <recommendedName>
        <fullName evidence="5">Tetratricopeptide repeat protein</fullName>
    </recommendedName>
</protein>
<feature type="signal peptide" evidence="2">
    <location>
        <begin position="1"/>
        <end position="20"/>
    </location>
</feature>
<dbReference type="AlphaFoldDB" id="A0A1T1AWT9"/>
<dbReference type="RefSeq" id="WP_078366458.1">
    <property type="nucleotide sequence ID" value="NZ_MTJN01000002.1"/>
</dbReference>
<organism evidence="3 4">
    <name type="scientific">Rhodoferax fermentans</name>
    <dbReference type="NCBI Taxonomy" id="28066"/>
    <lineage>
        <taxon>Bacteria</taxon>
        <taxon>Pseudomonadati</taxon>
        <taxon>Pseudomonadota</taxon>
        <taxon>Betaproteobacteria</taxon>
        <taxon>Burkholderiales</taxon>
        <taxon>Comamonadaceae</taxon>
        <taxon>Rhodoferax</taxon>
    </lineage>
</organism>
<sequence length="576" mass="64021">MRLTSVLLPLLLSCSLGVHAQSTGSSEPVSKRSALDAPLFYEILLGEINARVQEPGAAFSLLLDAAQKTKEPALFRRAVQVALQARSGDSALQAARAWSQAIPDSREANHFVVQILLGLNRVADTQEVLKREISLAPAKERRDLIWSLPQAFERMSDRPLAASTVQKALNPWLSDPGLGATAWAVVGRLWQAANDNTKALDAAIKGMAMDPRSEHPALLALSLMQPQTPQAESLVKKHLPSARPEFRMAYIKVLLKNRREDDAQRQLQTIRTDTPDYPDAWLIDGALAMQAGQSALAEKQFQRYLELVDAQPALQQAAETKRGRSQAFLSLSQLAQQRKDLQAAEAWLQRIDNPEDVLRAQVRRAALIAKQGRVDEAISLIQSLPENSDADAGLKRSAEVQLLRDEKLFTRARDRLQQLTQQFPDDLELLYELAMAHERLGNLAEMEQLLRTLIAARPDDANAYNALGYSLADHNMRLPEAIALIKKALELSPNNAFITDSLAWAEFRSGNFTEAVRLLRSAYKERPDAEIAAHLGEVLWQAGQQQEAIQVFRDGLKINPDNDTLSETIQRLRVPL</sequence>
<feature type="repeat" description="TPR" evidence="1">
    <location>
        <begin position="529"/>
        <end position="562"/>
    </location>
</feature>
<dbReference type="EMBL" id="MTJN01000002">
    <property type="protein sequence ID" value="OOV08570.1"/>
    <property type="molecule type" value="Genomic_DNA"/>
</dbReference>